<keyword evidence="4" id="KW-0479">Metal-binding</keyword>
<dbReference type="InterPro" id="IPR019987">
    <property type="entry name" value="GTP-bd_ribosome_bio_YsxC"/>
</dbReference>
<comment type="similarity">
    <text evidence="2">Belongs to the TRAFAC class TrmE-Era-EngA-EngB-Septin-like GTPase superfamily. EngB GTPase family.</text>
</comment>
<evidence type="ECO:0000256" key="1">
    <source>
        <dbReference type="ARBA" id="ARBA00001946"/>
    </source>
</evidence>
<evidence type="ECO:0000256" key="3">
    <source>
        <dbReference type="ARBA" id="ARBA00022618"/>
    </source>
</evidence>
<dbReference type="EMBL" id="JAGTXO010000006">
    <property type="protein sequence ID" value="KAG8467081.1"/>
    <property type="molecule type" value="Genomic_DNA"/>
</dbReference>
<evidence type="ECO:0000256" key="7">
    <source>
        <dbReference type="ARBA" id="ARBA00023134"/>
    </source>
</evidence>
<keyword evidence="3" id="KW-0132">Cell division</keyword>
<evidence type="ECO:0000256" key="5">
    <source>
        <dbReference type="ARBA" id="ARBA00022741"/>
    </source>
</evidence>
<keyword evidence="9" id="KW-0131">Cell cycle</keyword>
<dbReference type="PROSITE" id="PS51706">
    <property type="entry name" value="G_ENGB"/>
    <property type="match status" value="1"/>
</dbReference>
<dbReference type="Gene3D" id="3.40.50.300">
    <property type="entry name" value="P-loop containing nucleotide triphosphate hydrolases"/>
    <property type="match status" value="1"/>
</dbReference>
<feature type="compositionally biased region" description="Low complexity" evidence="10">
    <location>
        <begin position="555"/>
        <end position="598"/>
    </location>
</feature>
<dbReference type="InterPro" id="IPR030393">
    <property type="entry name" value="G_ENGB_dom"/>
</dbReference>
<sequence>MLLTALVRARPAAALAGRPAAHALGATRVRHMAAVPQRRRAHAAPMSMATAGNAGARSAPGTFPETIEGVAELCAESIRAKAPRKLLRAYAHALGDAAAQVTDADAREPTAARGEVEVAAAASAASFALARTDSSLEAIVVALIKAERADLAAEAFSAYARAHGGAPPLAAGWALAAGRLLRALCRAGDTPGAQRVWAVVDAVRAGELPIGGTARLAELAAGALPSLACALLRDGDVPSALALVRTLPPTGPACAERSYAELLRWFGKAASFEGVLATLNAMRGAGARPGTLVLDQLASATVKQVDFVTGAVSMATLPRAVLPEVAFIGRSNVGKSSLVNMALGRRALAYASNTPGKTQQFNFFDVNRGAAPGHAQFSLADLPGVGFAKVPAAVRAGWTALLGDYFSNRPTLVLLCHLVDGNVGPKAADVELMHTVSRSIASGGFSGRYAIVLTKLDKPIGRKELSRTLLLAQQAASAPAQNGEDELSGGELPQFCVPERVTREVRAALRDAGLADDTPVLATSAKSKLGRDDLWTLLGDALIGRMARADDVPRAPRAAAAAPVAVRGARGGRSASPRGAGAGAVDVKAASAAPTRAAPSKRRREPGAGA</sequence>
<evidence type="ECO:0000256" key="9">
    <source>
        <dbReference type="ARBA" id="ARBA00023306"/>
    </source>
</evidence>
<evidence type="ECO:0000256" key="8">
    <source>
        <dbReference type="ARBA" id="ARBA00023210"/>
    </source>
</evidence>
<keyword evidence="6" id="KW-0460">Magnesium</keyword>
<comment type="cofactor">
    <cofactor evidence="1">
        <name>Mg(2+)</name>
        <dbReference type="ChEBI" id="CHEBI:18420"/>
    </cofactor>
</comment>
<evidence type="ECO:0000256" key="10">
    <source>
        <dbReference type="SAM" id="MobiDB-lite"/>
    </source>
</evidence>
<dbReference type="HAMAP" id="MF_00321">
    <property type="entry name" value="GTPase_EngB"/>
    <property type="match status" value="1"/>
</dbReference>
<dbReference type="OMA" id="MGREAVW"/>
<comment type="caution">
    <text evidence="12">The sequence shown here is derived from an EMBL/GenBank/DDBJ whole genome shotgun (WGS) entry which is preliminary data.</text>
</comment>
<evidence type="ECO:0000256" key="2">
    <source>
        <dbReference type="ARBA" id="ARBA00009638"/>
    </source>
</evidence>
<dbReference type="InterPro" id="IPR006073">
    <property type="entry name" value="GTP-bd"/>
</dbReference>
<dbReference type="GO" id="GO:0046872">
    <property type="term" value="F:metal ion binding"/>
    <property type="evidence" value="ECO:0007669"/>
    <property type="project" value="UniProtKB-KW"/>
</dbReference>
<keyword evidence="13" id="KW-1185">Reference proteome</keyword>
<organism evidence="12 13">
    <name type="scientific">Diacronema lutheri</name>
    <name type="common">Unicellular marine alga</name>
    <name type="synonym">Monochrysis lutheri</name>
    <dbReference type="NCBI Taxonomy" id="2081491"/>
    <lineage>
        <taxon>Eukaryota</taxon>
        <taxon>Haptista</taxon>
        <taxon>Haptophyta</taxon>
        <taxon>Pavlovophyceae</taxon>
        <taxon>Pavlovales</taxon>
        <taxon>Pavlovaceae</taxon>
        <taxon>Diacronema</taxon>
    </lineage>
</organism>
<dbReference type="GO" id="GO:0051301">
    <property type="term" value="P:cell division"/>
    <property type="evidence" value="ECO:0007669"/>
    <property type="project" value="UniProtKB-KW"/>
</dbReference>
<evidence type="ECO:0000256" key="6">
    <source>
        <dbReference type="ARBA" id="ARBA00022842"/>
    </source>
</evidence>
<name>A0A8J5XE68_DIALT</name>
<dbReference type="Proteomes" id="UP000751190">
    <property type="component" value="Unassembled WGS sequence"/>
</dbReference>
<gene>
    <name evidence="12" type="ORF">KFE25_000397</name>
</gene>
<dbReference type="AlphaFoldDB" id="A0A8J5XE68"/>
<keyword evidence="7" id="KW-0342">GTP-binding</keyword>
<evidence type="ECO:0000256" key="4">
    <source>
        <dbReference type="ARBA" id="ARBA00022723"/>
    </source>
</evidence>
<dbReference type="SUPFAM" id="SSF52540">
    <property type="entry name" value="P-loop containing nucleoside triphosphate hydrolases"/>
    <property type="match status" value="1"/>
</dbReference>
<reference evidence="12" key="1">
    <citation type="submission" date="2021-05" db="EMBL/GenBank/DDBJ databases">
        <title>The genome of the haptophyte Pavlova lutheri (Diacronema luteri, Pavlovales) - a model for lipid biosynthesis in eukaryotic algae.</title>
        <authorList>
            <person name="Hulatt C.J."/>
            <person name="Posewitz M.C."/>
        </authorList>
    </citation>
    <scope>NUCLEOTIDE SEQUENCE</scope>
    <source>
        <strain evidence="12">NIVA-4/92</strain>
    </source>
</reference>
<feature type="domain" description="EngB-type G" evidence="11">
    <location>
        <begin position="321"/>
        <end position="498"/>
    </location>
</feature>
<protein>
    <recommendedName>
        <fullName evidence="11">EngB-type G domain-containing protein</fullName>
    </recommendedName>
</protein>
<dbReference type="PANTHER" id="PTHR11649:SF13">
    <property type="entry name" value="ENGB-TYPE G DOMAIN-CONTAINING PROTEIN"/>
    <property type="match status" value="1"/>
</dbReference>
<feature type="region of interest" description="Disordered" evidence="10">
    <location>
        <begin position="555"/>
        <end position="610"/>
    </location>
</feature>
<dbReference type="PANTHER" id="PTHR11649">
    <property type="entry name" value="MSS1/TRME-RELATED GTP-BINDING PROTEIN"/>
    <property type="match status" value="1"/>
</dbReference>
<proteinExistence type="inferred from homology"/>
<dbReference type="OrthoDB" id="391988at2759"/>
<accession>A0A8J5XE68</accession>
<evidence type="ECO:0000313" key="13">
    <source>
        <dbReference type="Proteomes" id="UP000751190"/>
    </source>
</evidence>
<dbReference type="InterPro" id="IPR027417">
    <property type="entry name" value="P-loop_NTPase"/>
</dbReference>
<dbReference type="GO" id="GO:0005525">
    <property type="term" value="F:GTP binding"/>
    <property type="evidence" value="ECO:0007669"/>
    <property type="project" value="UniProtKB-KW"/>
</dbReference>
<evidence type="ECO:0000313" key="12">
    <source>
        <dbReference type="EMBL" id="KAG8467081.1"/>
    </source>
</evidence>
<evidence type="ECO:0000259" key="11">
    <source>
        <dbReference type="PROSITE" id="PS51706"/>
    </source>
</evidence>
<keyword evidence="8" id="KW-0717">Septation</keyword>
<dbReference type="Pfam" id="PF01926">
    <property type="entry name" value="MMR_HSR1"/>
    <property type="match status" value="1"/>
</dbReference>
<keyword evidence="5" id="KW-0547">Nucleotide-binding</keyword>
<dbReference type="NCBIfam" id="TIGR03598">
    <property type="entry name" value="GTPase_YsxC"/>
    <property type="match status" value="1"/>
</dbReference>
<dbReference type="CDD" id="cd01876">
    <property type="entry name" value="YihA_EngB"/>
    <property type="match status" value="1"/>
</dbReference>